<keyword evidence="3" id="KW-1185">Reference proteome</keyword>
<dbReference type="Proteomes" id="UP000199400">
    <property type="component" value="Unassembled WGS sequence"/>
</dbReference>
<proteinExistence type="predicted"/>
<accession>A0A1I2IX82</accession>
<name>A0A1I2IX82_9BACT</name>
<evidence type="ECO:0000256" key="1">
    <source>
        <dbReference type="SAM" id="MobiDB-lite"/>
    </source>
</evidence>
<dbReference type="AlphaFoldDB" id="A0A1I2IX82"/>
<dbReference type="EMBL" id="FOMX01000081">
    <property type="protein sequence ID" value="SFF45091.1"/>
    <property type="molecule type" value="Genomic_DNA"/>
</dbReference>
<sequence length="164" mass="18034">MPAATSRPPGATSSLTTARPSGHTARVDLDRLEIQLKGIAGEDLIALRAQLLAALQACAADSLAGRAMRIEYDDDAEQFSIFEYVLVTPDNVAAAQAFCCDLEPGEEIGCDLWTPSPEYTVMGIDLESWRRFRVSAHEAFRRIVAEFRASARPRRARGSIPRRE</sequence>
<gene>
    <name evidence="2" type="ORF">SAMN02745121_08939</name>
</gene>
<feature type="region of interest" description="Disordered" evidence="1">
    <location>
        <begin position="1"/>
        <end position="22"/>
    </location>
</feature>
<evidence type="ECO:0000313" key="2">
    <source>
        <dbReference type="EMBL" id="SFF45091.1"/>
    </source>
</evidence>
<organism evidence="2 3">
    <name type="scientific">Nannocystis exedens</name>
    <dbReference type="NCBI Taxonomy" id="54"/>
    <lineage>
        <taxon>Bacteria</taxon>
        <taxon>Pseudomonadati</taxon>
        <taxon>Myxococcota</taxon>
        <taxon>Polyangia</taxon>
        <taxon>Nannocystales</taxon>
        <taxon>Nannocystaceae</taxon>
        <taxon>Nannocystis</taxon>
    </lineage>
</organism>
<evidence type="ECO:0000313" key="3">
    <source>
        <dbReference type="Proteomes" id="UP000199400"/>
    </source>
</evidence>
<protein>
    <submittedName>
        <fullName evidence="2">Uncharacterized protein</fullName>
    </submittedName>
</protein>
<reference evidence="3" key="1">
    <citation type="submission" date="2016-10" db="EMBL/GenBank/DDBJ databases">
        <authorList>
            <person name="Varghese N."/>
            <person name="Submissions S."/>
        </authorList>
    </citation>
    <scope>NUCLEOTIDE SEQUENCE [LARGE SCALE GENOMIC DNA]</scope>
    <source>
        <strain evidence="3">ATCC 25963</strain>
    </source>
</reference>